<reference evidence="1" key="1">
    <citation type="submission" date="2018-05" db="EMBL/GenBank/DDBJ databases">
        <title>Draft genome of Mucuna pruriens seed.</title>
        <authorList>
            <person name="Nnadi N.E."/>
            <person name="Vos R."/>
            <person name="Hasami M.H."/>
            <person name="Devisetty U.K."/>
            <person name="Aguiy J.C."/>
        </authorList>
    </citation>
    <scope>NUCLEOTIDE SEQUENCE [LARGE SCALE GENOMIC DNA]</scope>
    <source>
        <strain evidence="1">JCA_2017</strain>
    </source>
</reference>
<dbReference type="Proteomes" id="UP000257109">
    <property type="component" value="Unassembled WGS sequence"/>
</dbReference>
<keyword evidence="2" id="KW-1185">Reference proteome</keyword>
<protein>
    <submittedName>
        <fullName evidence="1">Uncharacterized protein</fullName>
    </submittedName>
</protein>
<evidence type="ECO:0000313" key="1">
    <source>
        <dbReference type="EMBL" id="RDX72931.1"/>
    </source>
</evidence>
<feature type="non-terminal residue" evidence="1">
    <location>
        <position position="1"/>
    </location>
</feature>
<accession>A0A371F3Q5</accession>
<gene>
    <name evidence="1" type="ORF">CR513_47512</name>
</gene>
<sequence length="73" mass="8246">VEHYNFMLIIIDETPIPPRFKESVVDPFDGSQDPCVHLQAFQTQVYSLPPRSIGSFSDLATAFESQFTANRAK</sequence>
<comment type="caution">
    <text evidence="1">The sequence shown here is derived from an EMBL/GenBank/DDBJ whole genome shotgun (WGS) entry which is preliminary data.</text>
</comment>
<proteinExistence type="predicted"/>
<dbReference type="OrthoDB" id="1752139at2759"/>
<evidence type="ECO:0000313" key="2">
    <source>
        <dbReference type="Proteomes" id="UP000257109"/>
    </source>
</evidence>
<name>A0A371F3Q5_MUCPR</name>
<organism evidence="1 2">
    <name type="scientific">Mucuna pruriens</name>
    <name type="common">Velvet bean</name>
    <name type="synonym">Dolichos pruriens</name>
    <dbReference type="NCBI Taxonomy" id="157652"/>
    <lineage>
        <taxon>Eukaryota</taxon>
        <taxon>Viridiplantae</taxon>
        <taxon>Streptophyta</taxon>
        <taxon>Embryophyta</taxon>
        <taxon>Tracheophyta</taxon>
        <taxon>Spermatophyta</taxon>
        <taxon>Magnoliopsida</taxon>
        <taxon>eudicotyledons</taxon>
        <taxon>Gunneridae</taxon>
        <taxon>Pentapetalae</taxon>
        <taxon>rosids</taxon>
        <taxon>fabids</taxon>
        <taxon>Fabales</taxon>
        <taxon>Fabaceae</taxon>
        <taxon>Papilionoideae</taxon>
        <taxon>50 kb inversion clade</taxon>
        <taxon>NPAAA clade</taxon>
        <taxon>indigoferoid/millettioid clade</taxon>
        <taxon>Phaseoleae</taxon>
        <taxon>Mucuna</taxon>
    </lineage>
</organism>
<dbReference type="EMBL" id="QJKJ01010705">
    <property type="protein sequence ID" value="RDX72931.1"/>
    <property type="molecule type" value="Genomic_DNA"/>
</dbReference>
<dbReference type="AlphaFoldDB" id="A0A371F3Q5"/>